<dbReference type="InterPro" id="IPR000719">
    <property type="entry name" value="Prot_kinase_dom"/>
</dbReference>
<dbReference type="SUPFAM" id="SSF56112">
    <property type="entry name" value="Protein kinase-like (PK-like)"/>
    <property type="match status" value="1"/>
</dbReference>
<dbReference type="PROSITE" id="PS00108">
    <property type="entry name" value="PROTEIN_KINASE_ST"/>
    <property type="match status" value="1"/>
</dbReference>
<evidence type="ECO:0000256" key="9">
    <source>
        <dbReference type="PROSITE-ProRule" id="PRU10141"/>
    </source>
</evidence>
<dbReference type="AlphaFoldDB" id="A0A1E4TN41"/>
<evidence type="ECO:0000256" key="4">
    <source>
        <dbReference type="ARBA" id="ARBA00022741"/>
    </source>
</evidence>
<keyword evidence="6 9" id="KW-0067">ATP-binding</keyword>
<feature type="domain" description="Protein kinase" evidence="11">
    <location>
        <begin position="7"/>
        <end position="292"/>
    </location>
</feature>
<comment type="similarity">
    <text evidence="10">Belongs to the protein kinase superfamily.</text>
</comment>
<evidence type="ECO:0000256" key="3">
    <source>
        <dbReference type="ARBA" id="ARBA00022679"/>
    </source>
</evidence>
<organism evidence="12 13">
    <name type="scientific">Pachysolen tannophilus NRRL Y-2460</name>
    <dbReference type="NCBI Taxonomy" id="669874"/>
    <lineage>
        <taxon>Eukaryota</taxon>
        <taxon>Fungi</taxon>
        <taxon>Dikarya</taxon>
        <taxon>Ascomycota</taxon>
        <taxon>Saccharomycotina</taxon>
        <taxon>Pichiomycetes</taxon>
        <taxon>Pachysolenaceae</taxon>
        <taxon>Pachysolen</taxon>
    </lineage>
</organism>
<dbReference type="InterPro" id="IPR017441">
    <property type="entry name" value="Protein_kinase_ATP_BS"/>
</dbReference>
<keyword evidence="5" id="KW-0418">Kinase</keyword>
<feature type="non-terminal residue" evidence="12">
    <location>
        <position position="1"/>
    </location>
</feature>
<keyword evidence="13" id="KW-1185">Reference proteome</keyword>
<keyword evidence="2 10" id="KW-0723">Serine/threonine-protein kinase</keyword>
<dbReference type="PANTHER" id="PTHR44899">
    <property type="entry name" value="CAMK FAMILY PROTEIN KINASE"/>
    <property type="match status" value="1"/>
</dbReference>
<dbReference type="Proteomes" id="UP000094236">
    <property type="component" value="Unassembled WGS sequence"/>
</dbReference>
<name>A0A1E4TN41_PACTA</name>
<evidence type="ECO:0000256" key="6">
    <source>
        <dbReference type="ARBA" id="ARBA00022840"/>
    </source>
</evidence>
<evidence type="ECO:0000313" key="13">
    <source>
        <dbReference type="Proteomes" id="UP000094236"/>
    </source>
</evidence>
<keyword evidence="3" id="KW-0808">Transferase</keyword>
<dbReference type="CDD" id="cd08217">
    <property type="entry name" value="STKc_Nek2"/>
    <property type="match status" value="1"/>
</dbReference>
<dbReference type="PROSITE" id="PS00107">
    <property type="entry name" value="PROTEIN_KINASE_ATP"/>
    <property type="match status" value="1"/>
</dbReference>
<feature type="non-terminal residue" evidence="12">
    <location>
        <position position="373"/>
    </location>
</feature>
<evidence type="ECO:0000256" key="1">
    <source>
        <dbReference type="ARBA" id="ARBA00012513"/>
    </source>
</evidence>
<dbReference type="GO" id="GO:0004674">
    <property type="term" value="F:protein serine/threonine kinase activity"/>
    <property type="evidence" value="ECO:0007669"/>
    <property type="project" value="UniProtKB-KW"/>
</dbReference>
<dbReference type="PROSITE" id="PS50011">
    <property type="entry name" value="PROTEIN_KINASE_DOM"/>
    <property type="match status" value="1"/>
</dbReference>
<evidence type="ECO:0000256" key="2">
    <source>
        <dbReference type="ARBA" id="ARBA00022527"/>
    </source>
</evidence>
<dbReference type="InterPro" id="IPR011009">
    <property type="entry name" value="Kinase-like_dom_sf"/>
</dbReference>
<keyword evidence="4 9" id="KW-0547">Nucleotide-binding</keyword>
<dbReference type="OrthoDB" id="10250725at2759"/>
<dbReference type="InterPro" id="IPR008271">
    <property type="entry name" value="Ser/Thr_kinase_AS"/>
</dbReference>
<accession>A0A1E4TN41</accession>
<dbReference type="EMBL" id="KV454018">
    <property type="protein sequence ID" value="ODV93151.1"/>
    <property type="molecule type" value="Genomic_DNA"/>
</dbReference>
<dbReference type="Pfam" id="PF00069">
    <property type="entry name" value="Pkinase"/>
    <property type="match status" value="2"/>
</dbReference>
<dbReference type="EC" id="2.7.11.1" evidence="1"/>
<dbReference type="InterPro" id="IPR051131">
    <property type="entry name" value="NEK_Ser/Thr_kinase_NIMA"/>
</dbReference>
<evidence type="ECO:0000256" key="7">
    <source>
        <dbReference type="ARBA" id="ARBA00047899"/>
    </source>
</evidence>
<dbReference type="Gene3D" id="1.10.510.10">
    <property type="entry name" value="Transferase(Phosphotransferase) domain 1"/>
    <property type="match status" value="2"/>
</dbReference>
<evidence type="ECO:0000256" key="8">
    <source>
        <dbReference type="ARBA" id="ARBA00048679"/>
    </source>
</evidence>
<proteinExistence type="inferred from homology"/>
<dbReference type="SMART" id="SM00220">
    <property type="entry name" value="S_TKc"/>
    <property type="match status" value="1"/>
</dbReference>
<evidence type="ECO:0000256" key="10">
    <source>
        <dbReference type="RuleBase" id="RU000304"/>
    </source>
</evidence>
<dbReference type="PANTHER" id="PTHR44899:SF10">
    <property type="entry name" value="NIMA-RELATED KINASE 2"/>
    <property type="match status" value="1"/>
</dbReference>
<evidence type="ECO:0000256" key="5">
    <source>
        <dbReference type="ARBA" id="ARBA00022777"/>
    </source>
</evidence>
<reference evidence="13" key="1">
    <citation type="submission" date="2016-05" db="EMBL/GenBank/DDBJ databases">
        <title>Comparative genomics of biotechnologically important yeasts.</title>
        <authorList>
            <consortium name="DOE Joint Genome Institute"/>
            <person name="Riley R."/>
            <person name="Haridas S."/>
            <person name="Wolfe K.H."/>
            <person name="Lopes M.R."/>
            <person name="Hittinger C.T."/>
            <person name="Goker M."/>
            <person name="Salamov A."/>
            <person name="Wisecaver J."/>
            <person name="Long T.M."/>
            <person name="Aerts A.L."/>
            <person name="Barry K."/>
            <person name="Choi C."/>
            <person name="Clum A."/>
            <person name="Coughlan A.Y."/>
            <person name="Deshpande S."/>
            <person name="Douglass A.P."/>
            <person name="Hanson S.J."/>
            <person name="Klenk H.-P."/>
            <person name="Labutti K."/>
            <person name="Lapidus A."/>
            <person name="Lindquist E."/>
            <person name="Lipzen A."/>
            <person name="Meier-Kolthoff J.P."/>
            <person name="Ohm R.A."/>
            <person name="Otillar R.P."/>
            <person name="Pangilinan J."/>
            <person name="Peng Y."/>
            <person name="Rokas A."/>
            <person name="Rosa C.A."/>
            <person name="Scheuner C."/>
            <person name="Sibirny A.A."/>
            <person name="Slot J.C."/>
            <person name="Stielow J.B."/>
            <person name="Sun H."/>
            <person name="Kurtzman C.P."/>
            <person name="Blackwell M."/>
            <person name="Grigoriev I.V."/>
            <person name="Jeffries T.W."/>
        </authorList>
    </citation>
    <scope>NUCLEOTIDE SEQUENCE [LARGE SCALE GENOMIC DNA]</scope>
    <source>
        <strain evidence="13">NRRL Y-2460</strain>
    </source>
</reference>
<dbReference type="STRING" id="669874.A0A1E4TN41"/>
<dbReference type="GO" id="GO:0005524">
    <property type="term" value="F:ATP binding"/>
    <property type="evidence" value="ECO:0007669"/>
    <property type="project" value="UniProtKB-UniRule"/>
</dbReference>
<feature type="binding site" evidence="9">
    <location>
        <position position="36"/>
    </location>
    <ligand>
        <name>ATP</name>
        <dbReference type="ChEBI" id="CHEBI:30616"/>
    </ligand>
</feature>
<dbReference type="GO" id="GO:0030447">
    <property type="term" value="P:filamentous growth"/>
    <property type="evidence" value="ECO:0007669"/>
    <property type="project" value="UniProtKB-ARBA"/>
</dbReference>
<evidence type="ECO:0000313" key="12">
    <source>
        <dbReference type="EMBL" id="ODV93151.1"/>
    </source>
</evidence>
<gene>
    <name evidence="12" type="ORF">PACTADRAFT_25678</name>
</gene>
<sequence>QSISDQFEILELIGRGSFGNVRKVVRKMDGKLFVRKEISYISMNPKERSQLIAEFRILRELKHPNIVQYIHHDHIPEDHMVHLYMEYCDGGDLGGIIRKCRNNGEYVPEEIVWSIFTQILLALYRCHYGTESPPVGLNNLFNSNGDPPPSTIDQRNVVIHRDIKPDNVFLLKDNFVKLGDFGLAKMLNHENDFAKTYVGTPYYMSPEVLADKPYDPVCDIWSLGCVIYELCSLHPPFQAKSHVQLQEKIKEGIFSPMPDHYSNKLKKVISACIMVNPQDRPSAYQLLQDTSVKIFRKDLEFKYKEIALREYEKELLNRDQALLRSEEDLNSKLAEELDYQRKAVEQEVEEIRRGYQNEFEFVVEKEVETRFNK</sequence>
<comment type="catalytic activity">
    <reaction evidence="8">
        <text>L-seryl-[protein] + ATP = O-phospho-L-seryl-[protein] + ADP + H(+)</text>
        <dbReference type="Rhea" id="RHEA:17989"/>
        <dbReference type="Rhea" id="RHEA-COMP:9863"/>
        <dbReference type="Rhea" id="RHEA-COMP:11604"/>
        <dbReference type="ChEBI" id="CHEBI:15378"/>
        <dbReference type="ChEBI" id="CHEBI:29999"/>
        <dbReference type="ChEBI" id="CHEBI:30616"/>
        <dbReference type="ChEBI" id="CHEBI:83421"/>
        <dbReference type="ChEBI" id="CHEBI:456216"/>
        <dbReference type="EC" id="2.7.11.1"/>
    </reaction>
</comment>
<dbReference type="Gene3D" id="3.30.200.20">
    <property type="entry name" value="Phosphorylase Kinase, domain 1"/>
    <property type="match status" value="1"/>
</dbReference>
<comment type="catalytic activity">
    <reaction evidence="7">
        <text>L-threonyl-[protein] + ATP = O-phospho-L-threonyl-[protein] + ADP + H(+)</text>
        <dbReference type="Rhea" id="RHEA:46608"/>
        <dbReference type="Rhea" id="RHEA-COMP:11060"/>
        <dbReference type="Rhea" id="RHEA-COMP:11605"/>
        <dbReference type="ChEBI" id="CHEBI:15378"/>
        <dbReference type="ChEBI" id="CHEBI:30013"/>
        <dbReference type="ChEBI" id="CHEBI:30616"/>
        <dbReference type="ChEBI" id="CHEBI:61977"/>
        <dbReference type="ChEBI" id="CHEBI:456216"/>
        <dbReference type="EC" id="2.7.11.1"/>
    </reaction>
</comment>
<evidence type="ECO:0000259" key="11">
    <source>
        <dbReference type="PROSITE" id="PS50011"/>
    </source>
</evidence>
<protein>
    <recommendedName>
        <fullName evidence="1">non-specific serine/threonine protein kinase</fullName>
        <ecNumber evidence="1">2.7.11.1</ecNumber>
    </recommendedName>
</protein>